<dbReference type="EMBL" id="JAFHKK010000043">
    <property type="protein sequence ID" value="MBN2965524.1"/>
    <property type="molecule type" value="Genomic_DNA"/>
</dbReference>
<feature type="transmembrane region" description="Helical" evidence="1">
    <location>
        <begin position="292"/>
        <end position="311"/>
    </location>
</feature>
<dbReference type="Proteomes" id="UP000703590">
    <property type="component" value="Unassembled WGS sequence"/>
</dbReference>
<sequence>MTKAIHDVVVDTLNHFGKPTDIALIYEYIVKNELYSFGAKKEDPQHIVRNLIERKCINSNASYKTKQLLFYKEGTKKYGLLEWLEESDKVEILESFHKAQFQNIESKLDEVESKLGVEKINEQLNKNILKIDEHAKKQSELLKEQLTNNFHNNTLKIENLMASFRLETEKTKKDFDVEALNKQNEIDKKINDISKQFEEEVLSLKNQVSDNLSEEYAKIKELREELEKNIYMKEVHDMSEHFSNKADTMEKEKDKYYKKFEIGIIVTFIISIFVVLLEYIPYLNELHNSSNIFVTKLTLLLPILLFVTFMWRNYLHSKKLFEEYSYKSILAKHIPINRRILKNDAGLDDKEIAQYSTLKSVEKILANPNENQIKEDTTVIDKLMNRMQELLQNQKQES</sequence>
<evidence type="ECO:0000313" key="3">
    <source>
        <dbReference type="Proteomes" id="UP000703590"/>
    </source>
</evidence>
<comment type="caution">
    <text evidence="2">The sequence shown here is derived from an EMBL/GenBank/DDBJ whole genome shotgun (WGS) entry which is preliminary data.</text>
</comment>
<dbReference type="RefSeq" id="WP_205460084.1">
    <property type="nucleotide sequence ID" value="NZ_JAFHKK010000043.1"/>
</dbReference>
<organism evidence="2 3">
    <name type="scientific">Sulfurospirillum tamanense</name>
    <dbReference type="NCBI Taxonomy" id="2813362"/>
    <lineage>
        <taxon>Bacteria</taxon>
        <taxon>Pseudomonadati</taxon>
        <taxon>Campylobacterota</taxon>
        <taxon>Epsilonproteobacteria</taxon>
        <taxon>Campylobacterales</taxon>
        <taxon>Sulfurospirillaceae</taxon>
        <taxon>Sulfurospirillum</taxon>
    </lineage>
</organism>
<accession>A0ABS2WV42</accession>
<keyword evidence="1" id="KW-0812">Transmembrane</keyword>
<proteinExistence type="predicted"/>
<reference evidence="3" key="1">
    <citation type="submission" date="2021-02" db="EMBL/GenBank/DDBJ databases">
        <title>Sulfurospirillum tamanensis sp. nov.</title>
        <authorList>
            <person name="Merkel A.Y."/>
        </authorList>
    </citation>
    <scope>NUCLEOTIDE SEQUENCE [LARGE SCALE GENOMIC DNA]</scope>
    <source>
        <strain evidence="3">T05b</strain>
    </source>
</reference>
<name>A0ABS2WV42_9BACT</name>
<evidence type="ECO:0000313" key="2">
    <source>
        <dbReference type="EMBL" id="MBN2965524.1"/>
    </source>
</evidence>
<gene>
    <name evidence="2" type="ORF">JWV37_12100</name>
</gene>
<protein>
    <submittedName>
        <fullName evidence="2">Uncharacterized protein</fullName>
    </submittedName>
</protein>
<keyword evidence="1" id="KW-0472">Membrane</keyword>
<keyword evidence="1" id="KW-1133">Transmembrane helix</keyword>
<feature type="transmembrane region" description="Helical" evidence="1">
    <location>
        <begin position="260"/>
        <end position="280"/>
    </location>
</feature>
<reference evidence="2 3" key="2">
    <citation type="submission" date="2021-02" db="EMBL/GenBank/DDBJ databases">
        <title>Sulfurospirillum tamanensis sp. nov.</title>
        <authorList>
            <person name="Frolova A."/>
            <person name="Merkel A."/>
            <person name="Slobodkin A."/>
        </authorList>
    </citation>
    <scope>NUCLEOTIDE SEQUENCE [LARGE SCALE GENOMIC DNA]</scope>
    <source>
        <strain evidence="2 3">T05b</strain>
    </source>
</reference>
<evidence type="ECO:0000256" key="1">
    <source>
        <dbReference type="SAM" id="Phobius"/>
    </source>
</evidence>
<keyword evidence="3" id="KW-1185">Reference proteome</keyword>